<evidence type="ECO:0000256" key="3">
    <source>
        <dbReference type="ARBA" id="ARBA00022962"/>
    </source>
</evidence>
<accession>A0A3S7UWC5</accession>
<feature type="active site" description="Nucleophile" evidence="4">
    <location>
        <position position="330"/>
    </location>
</feature>
<comment type="function">
    <text evidence="4">Catalyzes amidations at positions B, D, E, and G on adenosylcobyrinic A,C-diamide. NH(2) groups are provided by glutamine, and one molecule of ATP is hydrogenolyzed for each amidation.</text>
</comment>
<reference evidence="7 9" key="1">
    <citation type="submission" date="2015-09" db="EMBL/GenBank/DDBJ databases">
        <title>Sorangium comparison.</title>
        <authorList>
            <person name="Zaburannyi N."/>
            <person name="Bunk B."/>
            <person name="Overmann J."/>
            <person name="Mueller R."/>
        </authorList>
    </citation>
    <scope>NUCLEOTIDE SEQUENCE [LARGE SCALE GENOMIC DNA]</scope>
    <source>
        <strain evidence="7 9">So ceGT47</strain>
    </source>
</reference>
<dbReference type="UniPathway" id="UPA00148"/>
<dbReference type="PROSITE" id="PS51274">
    <property type="entry name" value="GATASE_COBBQ"/>
    <property type="match status" value="1"/>
</dbReference>
<evidence type="ECO:0000256" key="2">
    <source>
        <dbReference type="ARBA" id="ARBA00022573"/>
    </source>
</evidence>
<dbReference type="Gene3D" id="3.40.50.880">
    <property type="match status" value="1"/>
</dbReference>
<evidence type="ECO:0000259" key="5">
    <source>
        <dbReference type="Pfam" id="PF01656"/>
    </source>
</evidence>
<feature type="domain" description="CobQ/CobB/MinD/ParA nucleotide binding" evidence="5">
    <location>
        <begin position="1"/>
        <end position="226"/>
    </location>
</feature>
<dbReference type="InterPro" id="IPR027417">
    <property type="entry name" value="P-loop_NTPase"/>
</dbReference>
<evidence type="ECO:0000256" key="1">
    <source>
        <dbReference type="ARBA" id="ARBA00004953"/>
    </source>
</evidence>
<dbReference type="Pfam" id="PF07685">
    <property type="entry name" value="GATase_3"/>
    <property type="match status" value="1"/>
</dbReference>
<proteinExistence type="inferred from homology"/>
<dbReference type="InterPro" id="IPR033949">
    <property type="entry name" value="CobQ_GATase1"/>
</dbReference>
<feature type="domain" description="CobB/CobQ-like glutamine amidotransferase" evidence="6">
    <location>
        <begin position="252"/>
        <end position="445"/>
    </location>
</feature>
<dbReference type="GO" id="GO:0016874">
    <property type="term" value="F:ligase activity"/>
    <property type="evidence" value="ECO:0007669"/>
    <property type="project" value="UniProtKB-KW"/>
</dbReference>
<dbReference type="NCBIfam" id="NF001989">
    <property type="entry name" value="PRK00784.1"/>
    <property type="match status" value="1"/>
</dbReference>
<dbReference type="PANTHER" id="PTHR21343:SF1">
    <property type="entry name" value="COBYRIC ACID SYNTHASE"/>
    <property type="match status" value="1"/>
</dbReference>
<dbReference type="InterPro" id="IPR004459">
    <property type="entry name" value="CobQ_synth"/>
</dbReference>
<keyword evidence="2 4" id="KW-0169">Cobalamin biosynthesis</keyword>
<dbReference type="Gene3D" id="3.40.50.300">
    <property type="entry name" value="P-loop containing nucleotide triphosphate hydrolases"/>
    <property type="match status" value="1"/>
</dbReference>
<dbReference type="EMBL" id="CP012670">
    <property type="protein sequence ID" value="AUX21424.1"/>
    <property type="molecule type" value="Genomic_DNA"/>
</dbReference>
<dbReference type="Proteomes" id="UP000295781">
    <property type="component" value="Chromosome"/>
</dbReference>
<dbReference type="EMBL" id="MH908892">
    <property type="protein sequence ID" value="AYM53037.1"/>
    <property type="molecule type" value="Genomic_DNA"/>
</dbReference>
<keyword evidence="3 4" id="KW-0315">Glutamine amidotransferase</keyword>
<dbReference type="InterPro" id="IPR011698">
    <property type="entry name" value="GATase_3"/>
</dbReference>
<dbReference type="AlphaFoldDB" id="A0A3S7UWC5"/>
<evidence type="ECO:0000256" key="4">
    <source>
        <dbReference type="HAMAP-Rule" id="MF_00028"/>
    </source>
</evidence>
<dbReference type="HAMAP" id="MF_00028">
    <property type="entry name" value="CobQ"/>
    <property type="match status" value="1"/>
</dbReference>
<evidence type="ECO:0000313" key="7">
    <source>
        <dbReference type="EMBL" id="AUX21424.1"/>
    </source>
</evidence>
<comment type="similarity">
    <text evidence="4">Belongs to the CobB/CobQ family. CobQ subfamily.</text>
</comment>
<dbReference type="SUPFAM" id="SSF52540">
    <property type="entry name" value="P-loop containing nucleoside triphosphate hydrolases"/>
    <property type="match status" value="1"/>
</dbReference>
<sequence length="512" mass="54494">MVLGTASNVGKSLLVVALGRWLRRRGVDVAPFKAQNIALNSYVTPDGAEIGWAQAQQAFAAGVTPHADMNPVLLKPGAAASVQVVVRGKVSPELGELPPDRRHSALRPIILESYRRCSTRHDVVLIEGAGSAAEMNIKARDVSNLWVARAVGAPCLLVADIDRGGVFASILGTLSLLTPSERRLIAGFVINKFHGDSRLFADGVRFLEERSGKPCLGVIPHLPDICLKAEDSVALADGPPSAGADDSQALAIGVVQLPHIANHTDFDPLTREPGVRLVYVTRPEQVASVDLLILPGSKATVADLRWLRERGLADALARRRARGGRILGICGGMQMLGQSIEDPHKVEDETGEPVQGIGLLPVRTIMSARKTTTQATAVLAEPRPGVGELVGYEIHMGSTERTDPGCRPLLHLRRAGSGDVVLDGAQTEDGRVSGTYLHGLLDNDAFRLHLVNTLRGERGWPALPGVRSYLSGGYDAEIDRWTGHVMRHLDASSLSGMLIGDAPPGMQPGGQG</sequence>
<protein>
    <recommendedName>
        <fullName evidence="4">Cobyric acid synthase</fullName>
    </recommendedName>
</protein>
<keyword evidence="7" id="KW-0436">Ligase</keyword>
<gene>
    <name evidence="7" type="primary">cbiP</name>
    <name evidence="4" type="synonym">cobQ</name>
    <name evidence="7" type="ORF">SOCEGT47_019080</name>
</gene>
<dbReference type="PANTHER" id="PTHR21343">
    <property type="entry name" value="DETHIOBIOTIN SYNTHETASE"/>
    <property type="match status" value="1"/>
</dbReference>
<dbReference type="InterPro" id="IPR029062">
    <property type="entry name" value="Class_I_gatase-like"/>
</dbReference>
<feature type="active site" evidence="4">
    <location>
        <position position="438"/>
    </location>
</feature>
<dbReference type="NCBIfam" id="TIGR00313">
    <property type="entry name" value="cobQ"/>
    <property type="match status" value="1"/>
</dbReference>
<dbReference type="GO" id="GO:0009236">
    <property type="term" value="P:cobalamin biosynthetic process"/>
    <property type="evidence" value="ECO:0007669"/>
    <property type="project" value="UniProtKB-UniRule"/>
</dbReference>
<evidence type="ECO:0000313" key="8">
    <source>
        <dbReference type="EMBL" id="AYM53037.1"/>
    </source>
</evidence>
<comment type="pathway">
    <text evidence="1 4">Cofactor biosynthesis; adenosylcobalamin biosynthesis.</text>
</comment>
<dbReference type="SUPFAM" id="SSF52317">
    <property type="entry name" value="Class I glutamine amidotransferase-like"/>
    <property type="match status" value="1"/>
</dbReference>
<dbReference type="GO" id="GO:0015420">
    <property type="term" value="F:ABC-type vitamin B12 transporter activity"/>
    <property type="evidence" value="ECO:0007669"/>
    <property type="project" value="UniProtKB-UniRule"/>
</dbReference>
<evidence type="ECO:0000259" key="6">
    <source>
        <dbReference type="Pfam" id="PF07685"/>
    </source>
</evidence>
<organism evidence="8">
    <name type="scientific">Sorangium cellulosum</name>
    <name type="common">Polyangium cellulosum</name>
    <dbReference type="NCBI Taxonomy" id="56"/>
    <lineage>
        <taxon>Bacteria</taxon>
        <taxon>Pseudomonadati</taxon>
        <taxon>Myxococcota</taxon>
        <taxon>Polyangia</taxon>
        <taxon>Polyangiales</taxon>
        <taxon>Polyangiaceae</taxon>
        <taxon>Sorangium</taxon>
    </lineage>
</organism>
<evidence type="ECO:0000313" key="9">
    <source>
        <dbReference type="Proteomes" id="UP000295781"/>
    </source>
</evidence>
<reference evidence="8" key="2">
    <citation type="journal article" date="2018" name="J. Ind. Microbiol. Biotechnol.">
        <title>Genome mining reveals uncommon alkylpyrones as type III PKS products from myxobacteria.</title>
        <authorList>
            <person name="Hug J.J."/>
            <person name="Panter F."/>
            <person name="Krug D."/>
            <person name="Muller R."/>
        </authorList>
    </citation>
    <scope>NUCLEOTIDE SEQUENCE</scope>
    <source>
        <strain evidence="8">So ceGT47</strain>
    </source>
</reference>
<dbReference type="InterPro" id="IPR002586">
    <property type="entry name" value="CobQ/CobB/MinD/ParA_Nub-bd_dom"/>
</dbReference>
<dbReference type="Pfam" id="PF01656">
    <property type="entry name" value="CbiA"/>
    <property type="match status" value="1"/>
</dbReference>
<dbReference type="CDD" id="cd01750">
    <property type="entry name" value="GATase1_CobQ"/>
    <property type="match status" value="1"/>
</dbReference>
<name>A0A3S7UWC5_SORCE</name>